<gene>
    <name evidence="1" type="ORF">Krac_9442</name>
</gene>
<protein>
    <submittedName>
        <fullName evidence="1">Uncharacterized protein</fullName>
    </submittedName>
</protein>
<keyword evidence="2" id="KW-1185">Reference proteome</keyword>
<dbReference type="EMBL" id="ADVG01000001">
    <property type="protein sequence ID" value="EFH88062.1"/>
    <property type="molecule type" value="Genomic_DNA"/>
</dbReference>
<accession>D6TC26</accession>
<dbReference type="InParanoid" id="D6TC26"/>
<proteinExistence type="predicted"/>
<dbReference type="Proteomes" id="UP000004508">
    <property type="component" value="Unassembled WGS sequence"/>
</dbReference>
<organism evidence="1 2">
    <name type="scientific">Ktedonobacter racemifer DSM 44963</name>
    <dbReference type="NCBI Taxonomy" id="485913"/>
    <lineage>
        <taxon>Bacteria</taxon>
        <taxon>Bacillati</taxon>
        <taxon>Chloroflexota</taxon>
        <taxon>Ktedonobacteria</taxon>
        <taxon>Ktedonobacterales</taxon>
        <taxon>Ktedonobacteraceae</taxon>
        <taxon>Ktedonobacter</taxon>
    </lineage>
</organism>
<reference evidence="1 2" key="1">
    <citation type="journal article" date="2011" name="Stand. Genomic Sci.">
        <title>Non-contiguous finished genome sequence and contextual data of the filamentous soil bacterium Ktedonobacter racemifer type strain (SOSP1-21).</title>
        <authorList>
            <person name="Chang Y.J."/>
            <person name="Land M."/>
            <person name="Hauser L."/>
            <person name="Chertkov O."/>
            <person name="Del Rio T.G."/>
            <person name="Nolan M."/>
            <person name="Copeland A."/>
            <person name="Tice H."/>
            <person name="Cheng J.F."/>
            <person name="Lucas S."/>
            <person name="Han C."/>
            <person name="Goodwin L."/>
            <person name="Pitluck S."/>
            <person name="Ivanova N."/>
            <person name="Ovchinikova G."/>
            <person name="Pati A."/>
            <person name="Chen A."/>
            <person name="Palaniappan K."/>
            <person name="Mavromatis K."/>
            <person name="Liolios K."/>
            <person name="Brettin T."/>
            <person name="Fiebig A."/>
            <person name="Rohde M."/>
            <person name="Abt B."/>
            <person name="Goker M."/>
            <person name="Detter J.C."/>
            <person name="Woyke T."/>
            <person name="Bristow J."/>
            <person name="Eisen J.A."/>
            <person name="Markowitz V."/>
            <person name="Hugenholtz P."/>
            <person name="Kyrpides N.C."/>
            <person name="Klenk H.P."/>
            <person name="Lapidus A."/>
        </authorList>
    </citation>
    <scope>NUCLEOTIDE SEQUENCE [LARGE SCALE GENOMIC DNA]</scope>
    <source>
        <strain evidence="2">DSM 44963</strain>
    </source>
</reference>
<evidence type="ECO:0000313" key="2">
    <source>
        <dbReference type="Proteomes" id="UP000004508"/>
    </source>
</evidence>
<name>D6TC26_KTERA</name>
<dbReference type="AlphaFoldDB" id="D6TC26"/>
<dbReference type="RefSeq" id="WP_007903786.1">
    <property type="nucleotide sequence ID" value="NZ_ADVG01000001.1"/>
</dbReference>
<evidence type="ECO:0000313" key="1">
    <source>
        <dbReference type="EMBL" id="EFH88062.1"/>
    </source>
</evidence>
<comment type="caution">
    <text evidence="1">The sequence shown here is derived from an EMBL/GenBank/DDBJ whole genome shotgun (WGS) entry which is preliminary data.</text>
</comment>
<sequence length="67" mass="7784">MTKRSYQAPLVLEVQVMFEPNRLEQAVLHQAYRSLVPLVRRQLPAQPVITEHVFQNRLMSEKGNCHG</sequence>